<accession>A0A1G5ZFC0</accession>
<name>A0A1G5ZFC0_9BACT</name>
<evidence type="ECO:0008006" key="3">
    <source>
        <dbReference type="Google" id="ProtNLM"/>
    </source>
</evidence>
<gene>
    <name evidence="1" type="ORF">SAMN03080617_03692</name>
</gene>
<dbReference type="EMBL" id="FMXE01000035">
    <property type="protein sequence ID" value="SDA93257.1"/>
    <property type="molecule type" value="Genomic_DNA"/>
</dbReference>
<organism evidence="1 2">
    <name type="scientific">Algoriphagus alkaliphilus</name>
    <dbReference type="NCBI Taxonomy" id="279824"/>
    <lineage>
        <taxon>Bacteria</taxon>
        <taxon>Pseudomonadati</taxon>
        <taxon>Bacteroidota</taxon>
        <taxon>Cytophagia</taxon>
        <taxon>Cytophagales</taxon>
        <taxon>Cyclobacteriaceae</taxon>
        <taxon>Algoriphagus</taxon>
    </lineage>
</organism>
<evidence type="ECO:0000313" key="2">
    <source>
        <dbReference type="Proteomes" id="UP000198756"/>
    </source>
</evidence>
<dbReference type="InterPro" id="IPR036465">
    <property type="entry name" value="vWFA_dom_sf"/>
</dbReference>
<reference evidence="2" key="1">
    <citation type="submission" date="2016-10" db="EMBL/GenBank/DDBJ databases">
        <authorList>
            <person name="Varghese N."/>
            <person name="Submissions S."/>
        </authorList>
    </citation>
    <scope>NUCLEOTIDE SEQUENCE [LARGE SCALE GENOMIC DNA]</scope>
    <source>
        <strain evidence="2">DSM 22703</strain>
    </source>
</reference>
<sequence length="229" mass="26387">MALTDLWEDLTNKAMNKQTYYHLVLDRSGSMDSCWKEARQSFQTQLQGFKDKQVEFTDQDLFFSYCAFNQALKFSEGILPISQAAIDWREIFPDGMTSLYDAIGSSIQFLKTKLRTELENEHTDVVMLILTDGFENSSRIFNGHEVKRLINELELSGKWRFLFLGAGLNVEEATRELDRNGKNSFSFEKNSIQASMSFVSEEITDFMDLKSKGVKKDEFFKNKSGKNPL</sequence>
<dbReference type="SUPFAM" id="SSF53300">
    <property type="entry name" value="vWA-like"/>
    <property type="match status" value="1"/>
</dbReference>
<keyword evidence="2" id="KW-1185">Reference proteome</keyword>
<evidence type="ECO:0000313" key="1">
    <source>
        <dbReference type="EMBL" id="SDA93257.1"/>
    </source>
</evidence>
<proteinExistence type="predicted"/>
<dbReference type="Proteomes" id="UP000198756">
    <property type="component" value="Unassembled WGS sequence"/>
</dbReference>
<dbReference type="AlphaFoldDB" id="A0A1G5ZFC0"/>
<protein>
    <recommendedName>
        <fullName evidence="3">von Willebrand factor type A domain-containing protein</fullName>
    </recommendedName>
</protein>
<dbReference type="Gene3D" id="3.40.50.410">
    <property type="entry name" value="von Willebrand factor, type A domain"/>
    <property type="match status" value="1"/>
</dbReference>
<dbReference type="STRING" id="279824.SAMN03080617_03692"/>